<reference evidence="3" key="3">
    <citation type="submission" date="2014-12" db="EMBL/GenBank/DDBJ databases">
        <authorList>
            <person name="Smet A."/>
        </authorList>
    </citation>
    <scope>NUCLEOTIDE SEQUENCE [LARGE SCALE GENOMIC DNA]</scope>
</reference>
<evidence type="ECO:0000313" key="2">
    <source>
        <dbReference type="EMBL" id="CRF42362.1"/>
    </source>
</evidence>
<proteinExistence type="predicted"/>
<evidence type="ECO:0000313" key="1">
    <source>
        <dbReference type="EMBL" id="CRF40963.1"/>
    </source>
</evidence>
<gene>
    <name evidence="1" type="ORF">HAL011_07390</name>
    <name evidence="2" type="ORF">HAL013_05320</name>
</gene>
<dbReference type="STRING" id="1578720.HAL011_07390"/>
<evidence type="ECO:0000313" key="3">
    <source>
        <dbReference type="Proteomes" id="UP000038622"/>
    </source>
</evidence>
<dbReference type="Proteomes" id="UP000045175">
    <property type="component" value="Unassembled WGS sequence"/>
</dbReference>
<dbReference type="Proteomes" id="UP000038622">
    <property type="component" value="Unassembled WGS sequence"/>
</dbReference>
<reference evidence="1" key="1">
    <citation type="submission" date="2014-12" db="EMBL/GenBank/DDBJ databases">
        <title>Whole genome sequences of four Staphylococcus schleiferi canine isolates.</title>
        <authorList>
            <person name="Misic A.M."/>
            <person name="Cain C."/>
            <person name="Morris D.O."/>
            <person name="Rankin S."/>
            <person name="Beiting D."/>
        </authorList>
    </citation>
    <scope>NUCLEOTIDE SEQUENCE</scope>
    <source>
        <strain evidence="1">ASB11</strain>
        <strain evidence="2">ASB13</strain>
    </source>
</reference>
<dbReference type="AlphaFoldDB" id="A0A0K2X5X3"/>
<dbReference type="EMBL" id="CDMH01000023">
    <property type="protein sequence ID" value="CRF42362.1"/>
    <property type="molecule type" value="Genomic_DNA"/>
</dbReference>
<organism evidence="1 3">
    <name type="scientific">Helicobacter ailurogastricus</name>
    <dbReference type="NCBI Taxonomy" id="1578720"/>
    <lineage>
        <taxon>Bacteria</taxon>
        <taxon>Pseudomonadati</taxon>
        <taxon>Campylobacterota</taxon>
        <taxon>Epsilonproteobacteria</taxon>
        <taxon>Campylobacterales</taxon>
        <taxon>Helicobacteraceae</taxon>
        <taxon>Helicobacter</taxon>
    </lineage>
</organism>
<protein>
    <submittedName>
        <fullName evidence="1">Uncharacterized protein</fullName>
    </submittedName>
</protein>
<reference evidence="4" key="2">
    <citation type="submission" date="2014-12" db="EMBL/GenBank/DDBJ databases">
        <authorList>
            <person name="Jaenicke S."/>
        </authorList>
    </citation>
    <scope>NUCLEOTIDE SEQUENCE [LARGE SCALE GENOMIC DNA]</scope>
</reference>
<accession>A0A0K2X5X3</accession>
<dbReference type="EMBL" id="CDML01000024">
    <property type="protein sequence ID" value="CRF40963.1"/>
    <property type="molecule type" value="Genomic_DNA"/>
</dbReference>
<name>A0A0K2X5X3_9HELI</name>
<evidence type="ECO:0000313" key="4">
    <source>
        <dbReference type="Proteomes" id="UP000045175"/>
    </source>
</evidence>
<keyword evidence="3" id="KW-1185">Reference proteome</keyword>
<sequence>MSDELKKIHDPLQEFGVLNNGLQHHALHSKEQRPPCFRI</sequence>